<evidence type="ECO:0000256" key="1">
    <source>
        <dbReference type="ARBA" id="ARBA00004251"/>
    </source>
</evidence>
<keyword evidence="9 12" id="KW-0472">Membrane</keyword>
<dbReference type="SMART" id="SM00369">
    <property type="entry name" value="LRR_TYP"/>
    <property type="match status" value="10"/>
</dbReference>
<evidence type="ECO:0000313" key="14">
    <source>
        <dbReference type="EMBL" id="PON59255.1"/>
    </source>
</evidence>
<evidence type="ECO:0000256" key="12">
    <source>
        <dbReference type="SAM" id="Phobius"/>
    </source>
</evidence>
<evidence type="ECO:0000256" key="10">
    <source>
        <dbReference type="ARBA" id="ARBA00023170"/>
    </source>
</evidence>
<dbReference type="Proteomes" id="UP000237105">
    <property type="component" value="Unassembled WGS sequence"/>
</dbReference>
<dbReference type="STRING" id="3476.A0A2P5CE21"/>
<dbReference type="SMART" id="SM00365">
    <property type="entry name" value="LRR_SD22"/>
    <property type="match status" value="4"/>
</dbReference>
<evidence type="ECO:0000256" key="8">
    <source>
        <dbReference type="ARBA" id="ARBA00022989"/>
    </source>
</evidence>
<dbReference type="PANTHER" id="PTHR48063">
    <property type="entry name" value="LRR RECEPTOR-LIKE KINASE"/>
    <property type="match status" value="1"/>
</dbReference>
<dbReference type="Pfam" id="PF13855">
    <property type="entry name" value="LRR_8"/>
    <property type="match status" value="2"/>
</dbReference>
<dbReference type="FunFam" id="3.80.10.10:FF:000213">
    <property type="entry name" value="Tyrosine-sulfated glycopeptide receptor 1"/>
    <property type="match status" value="1"/>
</dbReference>
<dbReference type="AlphaFoldDB" id="A0A2P5CE21"/>
<dbReference type="InterPro" id="IPR032675">
    <property type="entry name" value="LRR_dom_sf"/>
</dbReference>
<evidence type="ECO:0000256" key="11">
    <source>
        <dbReference type="ARBA" id="ARBA00023180"/>
    </source>
</evidence>
<evidence type="ECO:0000256" key="9">
    <source>
        <dbReference type="ARBA" id="ARBA00023136"/>
    </source>
</evidence>
<keyword evidence="15" id="KW-1185">Reference proteome</keyword>
<accession>A0A2P5CE21</accession>
<dbReference type="SUPFAM" id="SSF52047">
    <property type="entry name" value="RNI-like"/>
    <property type="match status" value="1"/>
</dbReference>
<sequence length="1030" mass="114065">MDWSKGYTNHMYWPFHSFTLIKATLLFEYNCDSMIVVGLFFLLATSHVLSEGNGRNHQVQCVEREKEALLISTKRVVDPGNVLSSWTNSTNQDCCTWSGVTCDYQTNHVIMIDLSDGYTYGRDYAIGGEIGSSLVELQHLKYLSLRGNNFGRIPKFFGSFKELTYLNLAGNPLSGSIPQELGNLTNLQFLDLSQDYNNDYDHNRTLIADNFSWLSHLTSLATFTLTDANFTKDGLQSFRLPPSLSSLEVSNCLLPEVDTSSLSFTNSSNFLKTLSLQGNSIHPTAVTWLLNASINLVDLTLHYNIIDGSFPDSFGKKNSVSQVVLSYNEVESGVPKSLGNLTNLKVLDLSSNNLGGTLHDLLENLAGPSKNSLESLSLGSNQLGGLILDDENTFPSLTELILDSNQLEGPFPNRLRRFPSLQSLSLDDNRLTGPLPDLSSMSSLTSFSARNNKFNSVSLDSIGELYHLETLLISSNSLTGVISEVNLRCPKLKTLDLSYNSALTLKFNCTWVPSFQLKSIMLTSCMLGPEFPCWLQTQTNLSALEISNSSISGPVPNWFNNITSKLSYLNMSFNLLNSTLPDFPLIHAYDVDLSFNQFHGSIPPSLSSSIKLFLSNNKFTDFRSFLCEAEKGLTNILDLGNNKLSGSLPHCWGNFQFLVVLSLENNKLSGEIPSSISLRHIQTLQLRNNNLSGKLPSSLKNCTKLRVLDLGKNTLKGPIPSWIGERLTSLVFLGLKSNKFYGSIPLNLCHLTEVQILDLSSNNLSGAIPSCIENFTSMVQKDNLMATISIEFLPYGVPGSVALRWDSYESIASIMWKGLEYKYDKILGLLRIIDLSSNKLTGEIPVEVTHLVKLVQLNLSRNDLNGAIPKKIGNLTNIEALDLSHNYFSVEIPMSLAQVSSLNYLDLSNNRLSGRIPTSTLQSFNGSTYTNNLGLCGLPLTSSCPGDETSHNPLPSTRDDENGETWFDMSWFYNGIGVGFSVGFCGVCGNLLINTSWRLAYFQLMHSLGDWLYVMFATKRAALRRKLAWN</sequence>
<dbReference type="EMBL" id="JXTB01000141">
    <property type="protein sequence ID" value="PON59255.1"/>
    <property type="molecule type" value="Genomic_DNA"/>
</dbReference>
<evidence type="ECO:0000256" key="7">
    <source>
        <dbReference type="ARBA" id="ARBA00022737"/>
    </source>
</evidence>
<keyword evidence="3" id="KW-1003">Cell membrane</keyword>
<keyword evidence="10" id="KW-0675">Receptor</keyword>
<proteinExistence type="inferred from homology"/>
<dbReference type="PRINTS" id="PR00019">
    <property type="entry name" value="LEURICHRPT"/>
</dbReference>
<dbReference type="InterPro" id="IPR046956">
    <property type="entry name" value="RLP23-like"/>
</dbReference>
<evidence type="ECO:0000256" key="2">
    <source>
        <dbReference type="ARBA" id="ARBA00009592"/>
    </source>
</evidence>
<dbReference type="InterPro" id="IPR003591">
    <property type="entry name" value="Leu-rich_rpt_typical-subtyp"/>
</dbReference>
<comment type="subcellular location">
    <subcellularLocation>
        <location evidence="1">Cell membrane</location>
        <topology evidence="1">Single-pass type I membrane protein</topology>
    </subcellularLocation>
</comment>
<dbReference type="InterPro" id="IPR013210">
    <property type="entry name" value="LRR_N_plant-typ"/>
</dbReference>
<dbReference type="SUPFAM" id="SSF52058">
    <property type="entry name" value="L domain-like"/>
    <property type="match status" value="2"/>
</dbReference>
<dbReference type="PROSITE" id="PS51450">
    <property type="entry name" value="LRR"/>
    <property type="match status" value="2"/>
</dbReference>
<keyword evidence="4" id="KW-0433">Leucine-rich repeat</keyword>
<evidence type="ECO:0000256" key="3">
    <source>
        <dbReference type="ARBA" id="ARBA00022475"/>
    </source>
</evidence>
<feature type="domain" description="Leucine-rich repeat-containing N-terminal plant-type" evidence="13">
    <location>
        <begin position="64"/>
        <end position="103"/>
    </location>
</feature>
<keyword evidence="6" id="KW-0732">Signal</keyword>
<dbReference type="PANTHER" id="PTHR48063:SF101">
    <property type="entry name" value="LRR RECEPTOR-LIKE SERINE_THREONINE-PROTEIN KINASE FLS2"/>
    <property type="match status" value="1"/>
</dbReference>
<reference evidence="15" key="1">
    <citation type="submission" date="2016-06" db="EMBL/GenBank/DDBJ databases">
        <title>Parallel loss of symbiosis genes in relatives of nitrogen-fixing non-legume Parasponia.</title>
        <authorList>
            <person name="Van Velzen R."/>
            <person name="Holmer R."/>
            <person name="Bu F."/>
            <person name="Rutten L."/>
            <person name="Van Zeijl A."/>
            <person name="Liu W."/>
            <person name="Santuari L."/>
            <person name="Cao Q."/>
            <person name="Sharma T."/>
            <person name="Shen D."/>
            <person name="Roswanjaya Y."/>
            <person name="Wardhani T."/>
            <person name="Kalhor M.S."/>
            <person name="Jansen J."/>
            <person name="Van den Hoogen J."/>
            <person name="Gungor B."/>
            <person name="Hartog M."/>
            <person name="Hontelez J."/>
            <person name="Verver J."/>
            <person name="Yang W.-C."/>
            <person name="Schijlen E."/>
            <person name="Repin R."/>
            <person name="Schilthuizen M."/>
            <person name="Schranz E."/>
            <person name="Heidstra R."/>
            <person name="Miyata K."/>
            <person name="Fedorova E."/>
            <person name="Kohlen W."/>
            <person name="Bisseling T."/>
            <person name="Smit S."/>
            <person name="Geurts R."/>
        </authorList>
    </citation>
    <scope>NUCLEOTIDE SEQUENCE [LARGE SCALE GENOMIC DNA]</scope>
    <source>
        <strain evidence="15">cv. WU1-14</strain>
    </source>
</reference>
<name>A0A2P5CE21_PARAD</name>
<gene>
    <name evidence="14" type="ORF">PanWU01x14_160040</name>
</gene>
<dbReference type="Pfam" id="PF00560">
    <property type="entry name" value="LRR_1"/>
    <property type="match status" value="9"/>
</dbReference>
<comment type="caution">
    <text evidence="14">The sequence shown here is derived from an EMBL/GenBank/DDBJ whole genome shotgun (WGS) entry which is preliminary data.</text>
</comment>
<organism evidence="14 15">
    <name type="scientific">Parasponia andersonii</name>
    <name type="common">Sponia andersonii</name>
    <dbReference type="NCBI Taxonomy" id="3476"/>
    <lineage>
        <taxon>Eukaryota</taxon>
        <taxon>Viridiplantae</taxon>
        <taxon>Streptophyta</taxon>
        <taxon>Embryophyta</taxon>
        <taxon>Tracheophyta</taxon>
        <taxon>Spermatophyta</taxon>
        <taxon>Magnoliopsida</taxon>
        <taxon>eudicotyledons</taxon>
        <taxon>Gunneridae</taxon>
        <taxon>Pentapetalae</taxon>
        <taxon>rosids</taxon>
        <taxon>fabids</taxon>
        <taxon>Rosales</taxon>
        <taxon>Cannabaceae</taxon>
        <taxon>Parasponia</taxon>
    </lineage>
</organism>
<keyword evidence="5 12" id="KW-0812">Transmembrane</keyword>
<keyword evidence="11" id="KW-0325">Glycoprotein</keyword>
<dbReference type="InterPro" id="IPR001611">
    <property type="entry name" value="Leu-rich_rpt"/>
</dbReference>
<evidence type="ECO:0000256" key="5">
    <source>
        <dbReference type="ARBA" id="ARBA00022692"/>
    </source>
</evidence>
<protein>
    <submittedName>
        <fullName evidence="14">Leucine-rich repeat domain containing protein</fullName>
    </submittedName>
</protein>
<dbReference type="GO" id="GO:0005886">
    <property type="term" value="C:plasma membrane"/>
    <property type="evidence" value="ECO:0007669"/>
    <property type="project" value="UniProtKB-SubCell"/>
</dbReference>
<keyword evidence="7" id="KW-0677">Repeat</keyword>
<evidence type="ECO:0000259" key="13">
    <source>
        <dbReference type="Pfam" id="PF08263"/>
    </source>
</evidence>
<comment type="similarity">
    <text evidence="2">Belongs to the RLP family.</text>
</comment>
<evidence type="ECO:0000256" key="6">
    <source>
        <dbReference type="ARBA" id="ARBA00022729"/>
    </source>
</evidence>
<evidence type="ECO:0000256" key="4">
    <source>
        <dbReference type="ARBA" id="ARBA00022614"/>
    </source>
</evidence>
<dbReference type="Pfam" id="PF08263">
    <property type="entry name" value="LRRNT_2"/>
    <property type="match status" value="1"/>
</dbReference>
<feature type="transmembrane region" description="Helical" evidence="12">
    <location>
        <begin position="971"/>
        <end position="993"/>
    </location>
</feature>
<dbReference type="Gene3D" id="3.80.10.10">
    <property type="entry name" value="Ribonuclease Inhibitor"/>
    <property type="match status" value="6"/>
</dbReference>
<evidence type="ECO:0000313" key="15">
    <source>
        <dbReference type="Proteomes" id="UP000237105"/>
    </source>
</evidence>
<dbReference type="FunFam" id="3.80.10.10:FF:000111">
    <property type="entry name" value="LRR receptor-like serine/threonine-protein kinase ERECTA"/>
    <property type="match status" value="1"/>
</dbReference>
<keyword evidence="8 12" id="KW-1133">Transmembrane helix</keyword>
<dbReference type="OrthoDB" id="8731593at2759"/>